<keyword evidence="5 9" id="KW-0560">Oxidoreductase</keyword>
<dbReference type="SUPFAM" id="SSF54416">
    <property type="entry name" value="Amine oxidase N-terminal region"/>
    <property type="match status" value="1"/>
</dbReference>
<evidence type="ECO:0000256" key="1">
    <source>
        <dbReference type="ARBA" id="ARBA00001935"/>
    </source>
</evidence>
<comment type="cofactor">
    <cofactor evidence="9">
        <name>Cu cation</name>
        <dbReference type="ChEBI" id="CHEBI:23378"/>
    </cofactor>
    <text evidence="9">Contains 1 topaquinone per subunit.</text>
</comment>
<dbReference type="GO" id="GO:0009308">
    <property type="term" value="P:amine metabolic process"/>
    <property type="evidence" value="ECO:0007669"/>
    <property type="project" value="UniProtKB-UniRule"/>
</dbReference>
<keyword evidence="12" id="KW-1185">Reference proteome</keyword>
<keyword evidence="6 9" id="KW-0186">Copper</keyword>
<dbReference type="InterPro" id="IPR036460">
    <property type="entry name" value="Cu_amine_oxidase_C_sf"/>
</dbReference>
<evidence type="ECO:0000256" key="2">
    <source>
        <dbReference type="ARBA" id="ARBA00007983"/>
    </source>
</evidence>
<sequence length="631" mass="70618">MIAFLDLEHGESKEEINPPARTAEVHAYVDKAFCEFRVNLVEQAVESKEILQGRHSHIDGDYMRKVELACLTSPLVQEQSKGLNLPERAIMVVELWTYGTDGLNNKSERVTMCWFYMRLSPDPDSNYYACPLDLCVEMSEQMEIIKVFHLPSGELAEAKISGQPDKPDEFDRRKIHDSSEYYPALSGECVSPSSPTTSRSQKARMTLHDVRYDSRSLFHRLSLSEMFVPYGDPRCLHPRKAAFDIGNDGAGVCANKLQLGCDCLGHIKYFDGYLTTLAGTPVKLPNVMCCHEVDDGILWKHTNFRTGNAAVMRSRMLVLQTIITASNYEYIFLFYFSQYASIHYEIRATGILSTAPIALGTSSPFGTVVAPGVLAPNHQHLFCLRIGPAINGHSNSLLVEQSHPIPLHPKENPFGVGYTTTSSITPRETGLDLVFSTNRTFKIINESRINPTTSTPVGYKLVPHYSQMLLANPASNYAKRSEFAAHAVWVTRTRTTRCSRRGSLRCSRLAQRGFRPEDWPVMPCEKMIVALKPVNFFERNPALEVPISAKENNLSVLVEDSSSPVLFCHPTPLDVMVHIAAGGRLHFLIRTAGLRDQLVQQLGPRRRVRASLEMTANARQACPPIYLRSGV</sequence>
<gene>
    <name evidence="11" type="ORF">B0H63DRAFT_503457</name>
</gene>
<dbReference type="EMBL" id="JAULSW010000008">
    <property type="protein sequence ID" value="KAK3372105.1"/>
    <property type="molecule type" value="Genomic_DNA"/>
</dbReference>
<dbReference type="EC" id="1.4.3.-" evidence="9"/>
<feature type="domain" description="Copper amine oxidase catalytic" evidence="10">
    <location>
        <begin position="515"/>
        <end position="543"/>
    </location>
</feature>
<dbReference type="Proteomes" id="UP001285441">
    <property type="component" value="Unassembled WGS sequence"/>
</dbReference>
<dbReference type="Gene3D" id="3.10.450.40">
    <property type="match status" value="1"/>
</dbReference>
<keyword evidence="3 9" id="KW-0479">Metal-binding</keyword>
<name>A0AAE0N6I7_9PEZI</name>
<evidence type="ECO:0000256" key="3">
    <source>
        <dbReference type="ARBA" id="ARBA00022723"/>
    </source>
</evidence>
<organism evidence="11 12">
    <name type="scientific">Podospora didyma</name>
    <dbReference type="NCBI Taxonomy" id="330526"/>
    <lineage>
        <taxon>Eukaryota</taxon>
        <taxon>Fungi</taxon>
        <taxon>Dikarya</taxon>
        <taxon>Ascomycota</taxon>
        <taxon>Pezizomycotina</taxon>
        <taxon>Sordariomycetes</taxon>
        <taxon>Sordariomycetidae</taxon>
        <taxon>Sordariales</taxon>
        <taxon>Podosporaceae</taxon>
        <taxon>Podospora</taxon>
    </lineage>
</organism>
<reference evidence="11" key="1">
    <citation type="journal article" date="2023" name="Mol. Phylogenet. Evol.">
        <title>Genome-scale phylogeny and comparative genomics of the fungal order Sordariales.</title>
        <authorList>
            <person name="Hensen N."/>
            <person name="Bonometti L."/>
            <person name="Westerberg I."/>
            <person name="Brannstrom I.O."/>
            <person name="Guillou S."/>
            <person name="Cros-Aarteil S."/>
            <person name="Calhoun S."/>
            <person name="Haridas S."/>
            <person name="Kuo A."/>
            <person name="Mondo S."/>
            <person name="Pangilinan J."/>
            <person name="Riley R."/>
            <person name="LaButti K."/>
            <person name="Andreopoulos B."/>
            <person name="Lipzen A."/>
            <person name="Chen C."/>
            <person name="Yan M."/>
            <person name="Daum C."/>
            <person name="Ng V."/>
            <person name="Clum A."/>
            <person name="Steindorff A."/>
            <person name="Ohm R.A."/>
            <person name="Martin F."/>
            <person name="Silar P."/>
            <person name="Natvig D.O."/>
            <person name="Lalanne C."/>
            <person name="Gautier V."/>
            <person name="Ament-Velasquez S.L."/>
            <person name="Kruys A."/>
            <person name="Hutchinson M.I."/>
            <person name="Powell A.J."/>
            <person name="Barry K."/>
            <person name="Miller A.N."/>
            <person name="Grigoriev I.V."/>
            <person name="Debuchy R."/>
            <person name="Gladieux P."/>
            <person name="Hiltunen Thoren M."/>
            <person name="Johannesson H."/>
        </authorList>
    </citation>
    <scope>NUCLEOTIDE SEQUENCE</scope>
    <source>
        <strain evidence="11">CBS 232.78</strain>
    </source>
</reference>
<evidence type="ECO:0000259" key="10">
    <source>
        <dbReference type="Pfam" id="PF01179"/>
    </source>
</evidence>
<proteinExistence type="inferred from homology"/>
<evidence type="ECO:0000256" key="6">
    <source>
        <dbReference type="ARBA" id="ARBA00023008"/>
    </source>
</evidence>
<dbReference type="InterPro" id="IPR016182">
    <property type="entry name" value="Cu_amine_oxidase_N-reg"/>
</dbReference>
<comment type="similarity">
    <text evidence="2 9">Belongs to the copper/topaquinone oxidase family.</text>
</comment>
<dbReference type="Gene3D" id="2.70.98.20">
    <property type="entry name" value="Copper amine oxidase, catalytic domain"/>
    <property type="match status" value="2"/>
</dbReference>
<dbReference type="AlphaFoldDB" id="A0AAE0N6I7"/>
<evidence type="ECO:0000256" key="9">
    <source>
        <dbReference type="RuleBase" id="RU000672"/>
    </source>
</evidence>
<dbReference type="PROSITE" id="PS01164">
    <property type="entry name" value="COPPER_AMINE_OXID_1"/>
    <property type="match status" value="1"/>
</dbReference>
<reference evidence="11" key="2">
    <citation type="submission" date="2023-06" db="EMBL/GenBank/DDBJ databases">
        <authorList>
            <consortium name="Lawrence Berkeley National Laboratory"/>
            <person name="Haridas S."/>
            <person name="Hensen N."/>
            <person name="Bonometti L."/>
            <person name="Westerberg I."/>
            <person name="Brannstrom I.O."/>
            <person name="Guillou S."/>
            <person name="Cros-Aarteil S."/>
            <person name="Calhoun S."/>
            <person name="Kuo A."/>
            <person name="Mondo S."/>
            <person name="Pangilinan J."/>
            <person name="Riley R."/>
            <person name="LaButti K."/>
            <person name="Andreopoulos B."/>
            <person name="Lipzen A."/>
            <person name="Chen C."/>
            <person name="Yanf M."/>
            <person name="Daum C."/>
            <person name="Ng V."/>
            <person name="Clum A."/>
            <person name="Steindorff A."/>
            <person name="Ohm R."/>
            <person name="Martin F."/>
            <person name="Silar P."/>
            <person name="Natvig D."/>
            <person name="Lalanne C."/>
            <person name="Gautier V."/>
            <person name="Ament-velasquez S.L."/>
            <person name="Kruys A."/>
            <person name="Hutchinson M.I."/>
            <person name="Powell A.J."/>
            <person name="Barry K."/>
            <person name="Miller A.N."/>
            <person name="Grigoriev I.V."/>
            <person name="Debuchy R."/>
            <person name="Gladieux P."/>
            <person name="Thoren M.H."/>
            <person name="Johannesson H."/>
        </authorList>
    </citation>
    <scope>NUCLEOTIDE SEQUENCE</scope>
    <source>
        <strain evidence="11">CBS 232.78</strain>
    </source>
</reference>
<evidence type="ECO:0000256" key="8">
    <source>
        <dbReference type="PIRSR" id="PIRSR600269-51"/>
    </source>
</evidence>
<dbReference type="InterPro" id="IPR049948">
    <property type="entry name" value="Cu_Am_ox_TPQ-bd"/>
</dbReference>
<dbReference type="SUPFAM" id="SSF49998">
    <property type="entry name" value="Amine oxidase catalytic domain"/>
    <property type="match status" value="1"/>
</dbReference>
<evidence type="ECO:0000256" key="5">
    <source>
        <dbReference type="ARBA" id="ARBA00023002"/>
    </source>
</evidence>
<evidence type="ECO:0000313" key="12">
    <source>
        <dbReference type="Proteomes" id="UP001285441"/>
    </source>
</evidence>
<protein>
    <recommendedName>
        <fullName evidence="9">Amine oxidase</fullName>
        <ecNumber evidence="9">1.4.3.-</ecNumber>
    </recommendedName>
</protein>
<dbReference type="PANTHER" id="PTHR10638">
    <property type="entry name" value="COPPER AMINE OXIDASE"/>
    <property type="match status" value="1"/>
</dbReference>
<dbReference type="Pfam" id="PF01179">
    <property type="entry name" value="Cu_amine_oxid"/>
    <property type="match status" value="2"/>
</dbReference>
<dbReference type="GO" id="GO:0005507">
    <property type="term" value="F:copper ion binding"/>
    <property type="evidence" value="ECO:0007669"/>
    <property type="project" value="InterPro"/>
</dbReference>
<dbReference type="GO" id="GO:0008131">
    <property type="term" value="F:primary methylamine oxidase activity"/>
    <property type="evidence" value="ECO:0007669"/>
    <property type="project" value="InterPro"/>
</dbReference>
<comment type="PTM">
    <text evidence="8 9">Topaquinone (TPQ) is generated by copper-dependent autoxidation of a specific tyrosyl residue.</text>
</comment>
<dbReference type="GO" id="GO:0048038">
    <property type="term" value="F:quinone binding"/>
    <property type="evidence" value="ECO:0007669"/>
    <property type="project" value="InterPro"/>
</dbReference>
<comment type="caution">
    <text evidence="11">The sequence shown here is derived from an EMBL/GenBank/DDBJ whole genome shotgun (WGS) entry which is preliminary data.</text>
</comment>
<dbReference type="InterPro" id="IPR015798">
    <property type="entry name" value="Cu_amine_oxidase_C"/>
</dbReference>
<feature type="domain" description="Copper amine oxidase catalytic" evidence="10">
    <location>
        <begin position="201"/>
        <end position="502"/>
    </location>
</feature>
<comment type="cofactor">
    <cofactor evidence="1">
        <name>Cu cation</name>
        <dbReference type="ChEBI" id="CHEBI:23378"/>
    </cofactor>
</comment>
<evidence type="ECO:0000256" key="4">
    <source>
        <dbReference type="ARBA" id="ARBA00022772"/>
    </source>
</evidence>
<feature type="active site" description="Proton acceptor" evidence="7">
    <location>
        <position position="244"/>
    </location>
</feature>
<dbReference type="PANTHER" id="PTHR10638:SF33">
    <property type="entry name" value="AMINE OXIDASE"/>
    <property type="match status" value="1"/>
</dbReference>
<accession>A0AAE0N6I7</accession>
<feature type="modified residue" description="2',4',5'-topaquinone" evidence="8">
    <location>
        <position position="328"/>
    </location>
</feature>
<keyword evidence="4 7" id="KW-0801">TPQ</keyword>
<evidence type="ECO:0000313" key="11">
    <source>
        <dbReference type="EMBL" id="KAK3372105.1"/>
    </source>
</evidence>
<dbReference type="InterPro" id="IPR000269">
    <property type="entry name" value="Cu_amine_oxidase"/>
</dbReference>
<feature type="active site" description="Schiff-base intermediate with substrate; via topaquinone" evidence="7">
    <location>
        <position position="328"/>
    </location>
</feature>
<evidence type="ECO:0000256" key="7">
    <source>
        <dbReference type="PIRSR" id="PIRSR600269-50"/>
    </source>
</evidence>